<keyword evidence="3" id="KW-1185">Reference proteome</keyword>
<feature type="region of interest" description="Disordered" evidence="1">
    <location>
        <begin position="557"/>
        <end position="576"/>
    </location>
</feature>
<evidence type="ECO:0000313" key="2">
    <source>
        <dbReference type="EMBL" id="KAG7527664.1"/>
    </source>
</evidence>
<reference evidence="2" key="1">
    <citation type="submission" date="2020-04" db="EMBL/GenBank/DDBJ databases">
        <title>Analysis of mating type loci in Filobasidium floriforme.</title>
        <authorList>
            <person name="Nowrousian M."/>
        </authorList>
    </citation>
    <scope>NUCLEOTIDE SEQUENCE</scope>
    <source>
        <strain evidence="2">CBS 6242</strain>
    </source>
</reference>
<sequence length="747" mass="80828">MGAARPALVTNTPRIAEGHPLSGLPRLYESHPATGLLPQGHSVQGQQGQMQGQGQGQGQGQRQVGHNHATPNQVGQGQGQTHGLGLPDQSHGQAVQNQAHGQVYQGGNAYAAPSPNMGYPTYPPGLPIPGMQSYQAAHGADSGVASALPTYRQMPFAPPSTALQVQGTFPHASQMLSGPRTFPGLPLTKGGAARAKSKKAEPVEPNFGKTGSMVTYIACGSLLRERPRLWKNKSGGGNLFHEAVDNSNYRLPVHFRADMSPIEIAEAVYAAFRAKLGPNALKEPFLWAKLGHGTASFHPVQTCRAYLTTIADLKSFYHASSNMYVICEGWEIPEKDNPDWRLMISALHNVDYDLFAEDPDEDGLRNCQGCGNPYPPAQMPRHQEVCADYMAWVNESQANASNDAMAIAPFRPVWQLPKAKNKASGSKSASIKDVKPRIEVKPEPRSPIQRPRSRKTDLKGKGRATFPTPPPEINLDDEWLYEPIVLIDDSSDEDDDIQATEAPLPPRIDTPVQARPKSGIDLHGDTVEALTLASVHPKLGRRWLAIQLALIKTPPDAVPPPLLEPEQTPTQSVESDQFARDEFAREIFNLGNEQFFDEPEEEPNMAPSAANLGNLPEGRQPLTGDDHDNNARSPTDAVSFDLDALLNGPQDRQASTVDPDEALGVGGDQSRDSPGPIASPQRAIVPVITPSTPIGKRLRRRDHQPHASDVGASGPLGKRAREESQGQDTTSLGKRPRRAPKQFAALK</sequence>
<feature type="compositionally biased region" description="Low complexity" evidence="1">
    <location>
        <begin position="39"/>
        <end position="50"/>
    </location>
</feature>
<gene>
    <name evidence="2" type="ORF">FFLO_06711</name>
</gene>
<feature type="region of interest" description="Disordered" evidence="1">
    <location>
        <begin position="596"/>
        <end position="635"/>
    </location>
</feature>
<feature type="region of interest" description="Disordered" evidence="1">
    <location>
        <begin position="418"/>
        <end position="473"/>
    </location>
</feature>
<comment type="caution">
    <text evidence="2">The sequence shown here is derived from an EMBL/GenBank/DDBJ whole genome shotgun (WGS) entry which is preliminary data.</text>
</comment>
<dbReference type="EMBL" id="JABELV010000248">
    <property type="protein sequence ID" value="KAG7527664.1"/>
    <property type="molecule type" value="Genomic_DNA"/>
</dbReference>
<dbReference type="AlphaFoldDB" id="A0A8K0NML4"/>
<feature type="region of interest" description="Disordered" evidence="1">
    <location>
        <begin position="491"/>
        <end position="512"/>
    </location>
</feature>
<proteinExistence type="predicted"/>
<feature type="compositionally biased region" description="Basic and acidic residues" evidence="1">
    <location>
        <begin position="430"/>
        <end position="444"/>
    </location>
</feature>
<name>A0A8K0NML4_9TREE</name>
<feature type="region of interest" description="Disordered" evidence="1">
    <location>
        <begin position="1"/>
        <end position="96"/>
    </location>
</feature>
<evidence type="ECO:0000313" key="3">
    <source>
        <dbReference type="Proteomes" id="UP000812966"/>
    </source>
</evidence>
<evidence type="ECO:0000256" key="1">
    <source>
        <dbReference type="SAM" id="MobiDB-lite"/>
    </source>
</evidence>
<feature type="region of interest" description="Disordered" evidence="1">
    <location>
        <begin position="649"/>
        <end position="747"/>
    </location>
</feature>
<accession>A0A8K0NML4</accession>
<dbReference type="Proteomes" id="UP000812966">
    <property type="component" value="Unassembled WGS sequence"/>
</dbReference>
<organism evidence="2 3">
    <name type="scientific">Filobasidium floriforme</name>
    <dbReference type="NCBI Taxonomy" id="5210"/>
    <lineage>
        <taxon>Eukaryota</taxon>
        <taxon>Fungi</taxon>
        <taxon>Dikarya</taxon>
        <taxon>Basidiomycota</taxon>
        <taxon>Agaricomycotina</taxon>
        <taxon>Tremellomycetes</taxon>
        <taxon>Filobasidiales</taxon>
        <taxon>Filobasidiaceae</taxon>
        <taxon>Filobasidium</taxon>
    </lineage>
</organism>
<protein>
    <submittedName>
        <fullName evidence="2">Uncharacterized protein</fullName>
    </submittedName>
</protein>